<comment type="similarity">
    <text evidence="1">Belongs to the sulfatase family.</text>
</comment>
<dbReference type="PROSITE" id="PS00149">
    <property type="entry name" value="SULFATASE_2"/>
    <property type="match status" value="1"/>
</dbReference>
<dbReference type="Gene3D" id="3.40.50.1110">
    <property type="entry name" value="SGNH hydrolase"/>
    <property type="match status" value="1"/>
</dbReference>
<dbReference type="SMR" id="A0A5C6DIY6"/>
<dbReference type="Proteomes" id="UP000315471">
    <property type="component" value="Unassembled WGS sequence"/>
</dbReference>
<protein>
    <submittedName>
        <fullName evidence="5">Arylsulfatase</fullName>
        <ecNumber evidence="5">3.1.6.1</ecNumber>
    </submittedName>
</protein>
<evidence type="ECO:0000256" key="2">
    <source>
        <dbReference type="ARBA" id="ARBA00022801"/>
    </source>
</evidence>
<dbReference type="Gene3D" id="3.40.720.10">
    <property type="entry name" value="Alkaline Phosphatase, subunit A"/>
    <property type="match status" value="1"/>
</dbReference>
<gene>
    <name evidence="5" type="primary">atsA_47</name>
    <name evidence="5" type="ORF">Q31b_48230</name>
</gene>
<dbReference type="SUPFAM" id="SSF52266">
    <property type="entry name" value="SGNH hydrolase"/>
    <property type="match status" value="1"/>
</dbReference>
<proteinExistence type="inferred from homology"/>
<dbReference type="Pfam" id="PF13472">
    <property type="entry name" value="Lipase_GDSL_2"/>
    <property type="match status" value="1"/>
</dbReference>
<evidence type="ECO:0000259" key="3">
    <source>
        <dbReference type="Pfam" id="PF13472"/>
    </source>
</evidence>
<dbReference type="InterPro" id="IPR017850">
    <property type="entry name" value="Alkaline_phosphatase_core_sf"/>
</dbReference>
<reference evidence="5 6" key="1">
    <citation type="submission" date="2019-02" db="EMBL/GenBank/DDBJ databases">
        <title>Deep-cultivation of Planctomycetes and their phenomic and genomic characterization uncovers novel biology.</title>
        <authorList>
            <person name="Wiegand S."/>
            <person name="Jogler M."/>
            <person name="Boedeker C."/>
            <person name="Pinto D."/>
            <person name="Vollmers J."/>
            <person name="Rivas-Marin E."/>
            <person name="Kohn T."/>
            <person name="Peeters S.H."/>
            <person name="Heuer A."/>
            <person name="Rast P."/>
            <person name="Oberbeckmann S."/>
            <person name="Bunk B."/>
            <person name="Jeske O."/>
            <person name="Meyerdierks A."/>
            <person name="Storesund J.E."/>
            <person name="Kallscheuer N."/>
            <person name="Luecker S."/>
            <person name="Lage O.M."/>
            <person name="Pohl T."/>
            <person name="Merkel B.J."/>
            <person name="Hornburger P."/>
            <person name="Mueller R.-W."/>
            <person name="Bruemmer F."/>
            <person name="Labrenz M."/>
            <person name="Spormann A.M."/>
            <person name="Op Den Camp H."/>
            <person name="Overmann J."/>
            <person name="Amann R."/>
            <person name="Jetten M.S.M."/>
            <person name="Mascher T."/>
            <person name="Medema M.H."/>
            <person name="Devos D.P."/>
            <person name="Kaster A.-K."/>
            <person name="Ovreas L."/>
            <person name="Rohde M."/>
            <person name="Galperin M.Y."/>
            <person name="Jogler C."/>
        </authorList>
    </citation>
    <scope>NUCLEOTIDE SEQUENCE [LARGE SCALE GENOMIC DNA]</scope>
    <source>
        <strain evidence="5 6">Q31b</strain>
    </source>
</reference>
<evidence type="ECO:0000313" key="6">
    <source>
        <dbReference type="Proteomes" id="UP000315471"/>
    </source>
</evidence>
<dbReference type="PANTHER" id="PTHR43108">
    <property type="entry name" value="N-ACETYLGLUCOSAMINE-6-SULFATASE FAMILY MEMBER"/>
    <property type="match status" value="1"/>
</dbReference>
<keyword evidence="2 5" id="KW-0378">Hydrolase</keyword>
<dbReference type="InterPro" id="IPR024607">
    <property type="entry name" value="Sulfatase_CS"/>
</dbReference>
<dbReference type="InterPro" id="IPR036514">
    <property type="entry name" value="SGNH_hydro_sf"/>
</dbReference>
<feature type="domain" description="N-sulphoglucosamine sulphohydrolase C-terminal" evidence="4">
    <location>
        <begin position="410"/>
        <end position="561"/>
    </location>
</feature>
<dbReference type="AlphaFoldDB" id="A0A5C6DIY6"/>
<name>A0A5C6DIY6_9BACT</name>
<dbReference type="GO" id="GO:0004065">
    <property type="term" value="F:arylsulfatase activity"/>
    <property type="evidence" value="ECO:0007669"/>
    <property type="project" value="UniProtKB-EC"/>
</dbReference>
<dbReference type="SUPFAM" id="SSF53649">
    <property type="entry name" value="Alkaline phosphatase-like"/>
    <property type="match status" value="1"/>
</dbReference>
<dbReference type="CDD" id="cd01820">
    <property type="entry name" value="PAF_acetylesterase_like"/>
    <property type="match status" value="1"/>
</dbReference>
<dbReference type="Pfam" id="PF16347">
    <property type="entry name" value="SGSH_C"/>
    <property type="match status" value="1"/>
</dbReference>
<dbReference type="PROSITE" id="PS00523">
    <property type="entry name" value="SULFATASE_1"/>
    <property type="match status" value="1"/>
</dbReference>
<comment type="caution">
    <text evidence="5">The sequence shown here is derived from an EMBL/GenBank/DDBJ whole genome shotgun (WGS) entry which is preliminary data.</text>
</comment>
<accession>A0A5C6DIY6</accession>
<dbReference type="InterPro" id="IPR032506">
    <property type="entry name" value="SGSH_C"/>
</dbReference>
<evidence type="ECO:0000256" key="1">
    <source>
        <dbReference type="ARBA" id="ARBA00008779"/>
    </source>
</evidence>
<dbReference type="EC" id="3.1.6.1" evidence="5"/>
<dbReference type="EMBL" id="SJPY01000008">
    <property type="protein sequence ID" value="TWU36542.1"/>
    <property type="molecule type" value="Genomic_DNA"/>
</dbReference>
<keyword evidence="6" id="KW-1185">Reference proteome</keyword>
<dbReference type="InterPro" id="IPR013830">
    <property type="entry name" value="SGNH_hydro"/>
</dbReference>
<evidence type="ECO:0000313" key="5">
    <source>
        <dbReference type="EMBL" id="TWU36542.1"/>
    </source>
</evidence>
<dbReference type="PANTHER" id="PTHR43108:SF6">
    <property type="entry name" value="N-SULPHOGLUCOSAMINE SULPHOHYDROLASE"/>
    <property type="match status" value="1"/>
</dbReference>
<evidence type="ECO:0000259" key="4">
    <source>
        <dbReference type="Pfam" id="PF16347"/>
    </source>
</evidence>
<feature type="domain" description="SGNH hydrolase-type esterase" evidence="3">
    <location>
        <begin position="602"/>
        <end position="767"/>
    </location>
</feature>
<sequence>MERVLDNFILPDKSLHCVAPRRKCDKIANRSWVGIVYKENDLTQPPPPLQDHLMKSSIFSIGILLVCLCSGGADAVAKQPNILFIFSDDHAPQAIGAYGSKINQTPNLDRIAKEGAVFRHSFCANSICGPSRACILTGKHSYLNGFLRNSDRFDGSQTTFPKLLQQVGYQTAIIGKWHLTTDPVGFDHWEILPGQGSYYNPDFIQMDRTRKAYPGYVTDIITDRALQWLKEQRDPDKPFVLMCQHKAPHRNWSPPSRYFSLYKGVDIPEPDTLFDDYSGRSELLKQNEMTLKDHFFWGWDAKQKGENPFPKYFASGLANGEYRRMNSEQKAQWDAAYEPENQAFIERMKAGELSDKDVLRWKYQRYIKDYLRCIQAVDDSVGSVLDYLDESKLADDTIVIYSSDQGFYLGEHGWYDKRWMFEESLKMPFLIRWPGVVEPGIESTAMIQNIDYAPTFLEVAGAPVPEEIQGRSLVPILKNKGKATDDWRDAIYYAYYENGASHNVPIHDGIRTERYKLMFFPRNREWNLFDLKKDPKELKSVHQDLAYSETFSGLKRQYHKIHQLYQVNTAAIPASRLDVPHWRARDAAITQKARKGNFDLAFIGDSITQGWEGAGDAIWKEFYADRHAINLGISGDRTEHVIWRLQHGNLGKMQPKVAVVMIGTNNTGHLQQDPTEVAAGVKRILDLLRESRPDTKVLLLGIFPRGKNPSDVLRKNNNEINNEIKRYADGKHIHYMDIGSIFLEADGTISDEVMPDYLHLSKEGYARWAKAIEPKLQALGVEPSVHAASPQ</sequence>
<organism evidence="5 6">
    <name type="scientific">Novipirellula aureliae</name>
    <dbReference type="NCBI Taxonomy" id="2527966"/>
    <lineage>
        <taxon>Bacteria</taxon>
        <taxon>Pseudomonadati</taxon>
        <taxon>Planctomycetota</taxon>
        <taxon>Planctomycetia</taxon>
        <taxon>Pirellulales</taxon>
        <taxon>Pirellulaceae</taxon>
        <taxon>Novipirellula</taxon>
    </lineage>
</organism>
<dbReference type="CDD" id="cd16031">
    <property type="entry name" value="G6S_like"/>
    <property type="match status" value="1"/>
</dbReference>